<name>A0ABV4YL97_9CYAN</name>
<dbReference type="EMBL" id="JBHFNS010000094">
    <property type="protein sequence ID" value="MFB2939468.1"/>
    <property type="molecule type" value="Genomic_DNA"/>
</dbReference>
<evidence type="ECO:0000313" key="2">
    <source>
        <dbReference type="Proteomes" id="UP001576776"/>
    </source>
</evidence>
<organism evidence="1 2">
    <name type="scientific">Floridaenema fluviatile BLCC-F154</name>
    <dbReference type="NCBI Taxonomy" id="3153640"/>
    <lineage>
        <taxon>Bacteria</taxon>
        <taxon>Bacillati</taxon>
        <taxon>Cyanobacteriota</taxon>
        <taxon>Cyanophyceae</taxon>
        <taxon>Oscillatoriophycideae</taxon>
        <taxon>Aerosakkonematales</taxon>
        <taxon>Aerosakkonemataceae</taxon>
        <taxon>Floridanema</taxon>
        <taxon>Floridanema fluviatile</taxon>
    </lineage>
</organism>
<proteinExistence type="predicted"/>
<sequence length="181" mass="21055">MIPRTVIESTPFAAGRFEVDEDGWVTIKLSPDFFNDRLAAQAILAHEACHYILENSGIRQRDFALNERYTDLCMFICGFGQVFLAGYKRAPAQNQYRPGHRLGYLTDAEYNFANQYVLDLRESYKLKLQSQLDTRKQRLLKLVYGDAATVTRLVNYERSRNPNMSELELYDAAIERLQRDR</sequence>
<comment type="caution">
    <text evidence="1">The sequence shown here is derived from an EMBL/GenBank/DDBJ whole genome shotgun (WGS) entry which is preliminary data.</text>
</comment>
<evidence type="ECO:0000313" key="1">
    <source>
        <dbReference type="EMBL" id="MFB2939468.1"/>
    </source>
</evidence>
<gene>
    <name evidence="1" type="ORF">ACE1B6_29795</name>
</gene>
<reference evidence="1 2" key="1">
    <citation type="submission" date="2024-09" db="EMBL/GenBank/DDBJ databases">
        <title>Floridaenema gen nov. (Aerosakkonemataceae, Aerosakkonematales ord. nov., Cyanobacteria) from benthic tropical and subtropical fresh waters, with the description of four new species.</title>
        <authorList>
            <person name="Moretto J.A."/>
            <person name="Berthold D.E."/>
            <person name="Lefler F.W."/>
            <person name="Huang I.-S."/>
            <person name="Laughinghouse H. IV."/>
        </authorList>
    </citation>
    <scope>NUCLEOTIDE SEQUENCE [LARGE SCALE GENOMIC DNA]</scope>
    <source>
        <strain evidence="1 2">BLCC-F154</strain>
    </source>
</reference>
<dbReference type="Proteomes" id="UP001576776">
    <property type="component" value="Unassembled WGS sequence"/>
</dbReference>
<keyword evidence="2" id="KW-1185">Reference proteome</keyword>
<protein>
    <recommendedName>
        <fullName evidence="3">IrrE N-terminal-like domain-containing protein</fullName>
    </recommendedName>
</protein>
<dbReference type="RefSeq" id="WP_413260933.1">
    <property type="nucleotide sequence ID" value="NZ_JBHFNS010000094.1"/>
</dbReference>
<evidence type="ECO:0008006" key="3">
    <source>
        <dbReference type="Google" id="ProtNLM"/>
    </source>
</evidence>
<accession>A0ABV4YL97</accession>